<sequence>MQLENYSTKYQVQIQQYELTETQLQFTDYPSNNIQQASDRHHPIVCFNQERDLVCYFALQEHHEFESYSTHSSTLLLRCFSTDTRFLHQGYATAALQHLPAFITEYYPHITSVVLGVNMDNITAQALYAKCKFEDTGERVPWRKGTLMIMELALEN</sequence>
<dbReference type="Gene3D" id="3.40.630.30">
    <property type="match status" value="1"/>
</dbReference>
<dbReference type="Pfam" id="PF00583">
    <property type="entry name" value="Acetyltransf_1"/>
    <property type="match status" value="1"/>
</dbReference>
<evidence type="ECO:0000313" key="2">
    <source>
        <dbReference type="EMBL" id="APY23777.1"/>
    </source>
</evidence>
<name>A0A1W5QDA2_9STAP</name>
<protein>
    <recommendedName>
        <fullName evidence="1">N-acetyltransferase domain-containing protein</fullName>
    </recommendedName>
</protein>
<dbReference type="RefSeq" id="WP_107373789.1">
    <property type="nucleotide sequence ID" value="NZ_JBOIIZ010000004.1"/>
</dbReference>
<dbReference type="InterPro" id="IPR016181">
    <property type="entry name" value="Acyl_CoA_acyltransferase"/>
</dbReference>
<reference evidence="2" key="1">
    <citation type="journal article" date="2017" name="MSphere">
        <title>Novel beta-lactamase blaARL in Staphylococcus arlettae.</title>
        <authorList>
            <person name="Andreis S.N."/>
            <person name="Perreten V."/>
            <person name="Schwendener S."/>
        </authorList>
    </citation>
    <scope>NUCLEOTIDE SEQUENCE</scope>
    <source>
        <strain evidence="2">SAN1670</strain>
    </source>
</reference>
<feature type="domain" description="N-acetyltransferase" evidence="1">
    <location>
        <begin position="21"/>
        <end position="133"/>
    </location>
</feature>
<dbReference type="SUPFAM" id="SSF55729">
    <property type="entry name" value="Acyl-CoA N-acyltransferases (Nat)"/>
    <property type="match status" value="1"/>
</dbReference>
<accession>A0A1W5QDA2</accession>
<evidence type="ECO:0000259" key="1">
    <source>
        <dbReference type="Pfam" id="PF00583"/>
    </source>
</evidence>
<dbReference type="EMBL" id="KY363215">
    <property type="protein sequence ID" value="APY23777.1"/>
    <property type="molecule type" value="Genomic_DNA"/>
</dbReference>
<dbReference type="InterPro" id="IPR000182">
    <property type="entry name" value="GNAT_dom"/>
</dbReference>
<proteinExistence type="predicted"/>
<organism evidence="2">
    <name type="scientific">Staphylococcus arlettae</name>
    <dbReference type="NCBI Taxonomy" id="29378"/>
    <lineage>
        <taxon>Bacteria</taxon>
        <taxon>Bacillati</taxon>
        <taxon>Bacillota</taxon>
        <taxon>Bacilli</taxon>
        <taxon>Bacillales</taxon>
        <taxon>Staphylococcaceae</taxon>
        <taxon>Staphylococcus</taxon>
    </lineage>
</organism>
<dbReference type="AlphaFoldDB" id="A0A1W5QDA2"/>
<dbReference type="GO" id="GO:0016747">
    <property type="term" value="F:acyltransferase activity, transferring groups other than amino-acyl groups"/>
    <property type="evidence" value="ECO:0007669"/>
    <property type="project" value="InterPro"/>
</dbReference>